<name>A0A6J4SQE6_9ACTN</name>
<proteinExistence type="predicted"/>
<reference evidence="2" key="1">
    <citation type="submission" date="2020-02" db="EMBL/GenBank/DDBJ databases">
        <authorList>
            <person name="Meier V. D."/>
        </authorList>
    </citation>
    <scope>NUCLEOTIDE SEQUENCE</scope>
    <source>
        <strain evidence="2">AVDCRST_MAG30</strain>
    </source>
</reference>
<gene>
    <name evidence="2" type="ORF">AVDCRST_MAG30-1978</name>
</gene>
<evidence type="ECO:0000256" key="1">
    <source>
        <dbReference type="SAM" id="MobiDB-lite"/>
    </source>
</evidence>
<organism evidence="2">
    <name type="scientific">uncultured Solirubrobacteraceae bacterium</name>
    <dbReference type="NCBI Taxonomy" id="1162706"/>
    <lineage>
        <taxon>Bacteria</taxon>
        <taxon>Bacillati</taxon>
        <taxon>Actinomycetota</taxon>
        <taxon>Thermoleophilia</taxon>
        <taxon>Solirubrobacterales</taxon>
        <taxon>Solirubrobacteraceae</taxon>
        <taxon>environmental samples</taxon>
    </lineage>
</organism>
<protein>
    <submittedName>
        <fullName evidence="2">Uncharacterized protein</fullName>
    </submittedName>
</protein>
<sequence>MGDEAGFPPVDDPDLVGSYPALSRRTGMRLRMHERRGDPRSRSRSSCRRSTSTSRRPGRMCTSRNHA</sequence>
<evidence type="ECO:0000313" key="2">
    <source>
        <dbReference type="EMBL" id="CAA9502193.1"/>
    </source>
</evidence>
<dbReference type="EMBL" id="CADCVS010000261">
    <property type="protein sequence ID" value="CAA9502193.1"/>
    <property type="molecule type" value="Genomic_DNA"/>
</dbReference>
<dbReference type="AlphaFoldDB" id="A0A6J4SQE6"/>
<feature type="region of interest" description="Disordered" evidence="1">
    <location>
        <begin position="1"/>
        <end position="67"/>
    </location>
</feature>
<accession>A0A6J4SQE6</accession>